<sequence length="227" mass="24266">MKTLLATVAALGVFAQSAMAFEFTGGDVALRWGHNKDFNQTQVSGNLAFGLSGAIGMQVGLKFADYTDDTVARSGEVQLTYDLGATDLAAFVGSETFGGNDDYTYFGVATAFTSGPVAIKAAISSYEDSHSAWHSTDLFIDGEYSFGQRSALLGGAHTSHSSSGWTDKYFYMGVSYEVMPNVDLSVTYGNHKWNTDNVNVATLGVTYDFGQGATFGQHSFTDLYPSD</sequence>
<evidence type="ECO:0008006" key="4">
    <source>
        <dbReference type="Google" id="ProtNLM"/>
    </source>
</evidence>
<dbReference type="AlphaFoldDB" id="C8S3X6"/>
<keyword evidence="1" id="KW-0732">Signal</keyword>
<dbReference type="STRING" id="371731.Rsw2DRAFT_2754"/>
<proteinExistence type="predicted"/>
<feature type="signal peptide" evidence="1">
    <location>
        <begin position="1"/>
        <end position="20"/>
    </location>
</feature>
<dbReference type="EMBL" id="ACYY01000021">
    <property type="protein sequence ID" value="EEW24345.1"/>
    <property type="molecule type" value="Genomic_DNA"/>
</dbReference>
<reference evidence="2 3" key="1">
    <citation type="submission" date="2009-08" db="EMBL/GenBank/DDBJ databases">
        <title>The draft genome of Rhodobacter sp. SW2.</title>
        <authorList>
            <consortium name="US DOE Joint Genome Institute (JGI-PGF)"/>
            <person name="Lucas S."/>
            <person name="Copeland A."/>
            <person name="Lapidus A."/>
            <person name="Glavina del Rio T."/>
            <person name="Tice H."/>
            <person name="Bruce D."/>
            <person name="Goodwin L."/>
            <person name="Pitluck S."/>
            <person name="Larimer F."/>
            <person name="Land M.L."/>
            <person name="Hauser L."/>
            <person name="Emerson D."/>
        </authorList>
    </citation>
    <scope>NUCLEOTIDE SEQUENCE [LARGE SCALE GENOMIC DNA]</scope>
    <source>
        <strain evidence="2 3">SW2</strain>
    </source>
</reference>
<dbReference type="InterPro" id="IPR023614">
    <property type="entry name" value="Porin_dom_sf"/>
</dbReference>
<evidence type="ECO:0000256" key="1">
    <source>
        <dbReference type="SAM" id="SignalP"/>
    </source>
</evidence>
<keyword evidence="3" id="KW-1185">Reference proteome</keyword>
<dbReference type="SUPFAM" id="SSF56935">
    <property type="entry name" value="Porins"/>
    <property type="match status" value="1"/>
</dbReference>
<dbReference type="RefSeq" id="WP_008031939.1">
    <property type="nucleotide sequence ID" value="NZ_ACYY01000021.1"/>
</dbReference>
<organism evidence="2 3">
    <name type="scientific">Rhodobacter ferrooxidans</name>
    <dbReference type="NCBI Taxonomy" id="371731"/>
    <lineage>
        <taxon>Bacteria</taxon>
        <taxon>Pseudomonadati</taxon>
        <taxon>Pseudomonadota</taxon>
        <taxon>Alphaproteobacteria</taxon>
        <taxon>Rhodobacterales</taxon>
        <taxon>Rhodobacter group</taxon>
        <taxon>Rhodobacter</taxon>
    </lineage>
</organism>
<accession>C8S3X6</accession>
<dbReference type="Proteomes" id="UP000010121">
    <property type="component" value="Unassembled WGS sequence"/>
</dbReference>
<name>C8S3X6_9RHOB</name>
<dbReference type="Gene3D" id="2.40.160.10">
    <property type="entry name" value="Porin"/>
    <property type="match status" value="1"/>
</dbReference>
<comment type="caution">
    <text evidence="2">The sequence shown here is derived from an EMBL/GenBank/DDBJ whole genome shotgun (WGS) entry which is preliminary data.</text>
</comment>
<protein>
    <recommendedName>
        <fullName evidence="4">Porin</fullName>
    </recommendedName>
</protein>
<evidence type="ECO:0000313" key="2">
    <source>
        <dbReference type="EMBL" id="EEW24345.1"/>
    </source>
</evidence>
<feature type="chain" id="PRO_5002992095" description="Porin" evidence="1">
    <location>
        <begin position="21"/>
        <end position="227"/>
    </location>
</feature>
<gene>
    <name evidence="2" type="ORF">Rsw2DRAFT_2754</name>
</gene>
<evidence type="ECO:0000313" key="3">
    <source>
        <dbReference type="Proteomes" id="UP000010121"/>
    </source>
</evidence>